<gene>
    <name evidence="2" type="ORF">IE4872_PD02131</name>
</gene>
<reference evidence="2 3" key="1">
    <citation type="submission" date="2016-09" db="EMBL/GenBank/DDBJ databases">
        <title>The complete genome sequences of Rhizobium gallicum, symbiovars gallicum and phaseoli, symbionts associated to common bean (Phaseolus vulgaris).</title>
        <authorList>
            <person name="Bustos P."/>
            <person name="Santamaria R.I."/>
            <person name="Perez-Carrascal O.M."/>
            <person name="Juarez S."/>
            <person name="Lozano L."/>
            <person name="Martinez-Flores I."/>
            <person name="Martinez-Romero E."/>
            <person name="Cevallos M."/>
            <person name="Romero D."/>
            <person name="Davila G."/>
            <person name="Gonzalez V."/>
        </authorList>
    </citation>
    <scope>NUCLEOTIDE SEQUENCE [LARGE SCALE GENOMIC DNA]</scope>
    <source>
        <strain evidence="2 3">IE4872</strain>
        <plasmid evidence="3">prgalie4872d</plasmid>
    </source>
</reference>
<dbReference type="EMBL" id="CP017105">
    <property type="protein sequence ID" value="APO72643.1"/>
    <property type="molecule type" value="Genomic_DNA"/>
</dbReference>
<name>A0A1L5NXJ8_9HYPH</name>
<proteinExistence type="predicted"/>
<feature type="region of interest" description="Disordered" evidence="1">
    <location>
        <begin position="1"/>
        <end position="26"/>
    </location>
</feature>
<dbReference type="AlphaFoldDB" id="A0A1L5NXJ8"/>
<accession>A0A1L5NXJ8</accession>
<evidence type="ECO:0000313" key="3">
    <source>
        <dbReference type="Proteomes" id="UP000184749"/>
    </source>
</evidence>
<organism evidence="2 3">
    <name type="scientific">Rhizobium gallicum</name>
    <dbReference type="NCBI Taxonomy" id="56730"/>
    <lineage>
        <taxon>Bacteria</taxon>
        <taxon>Pseudomonadati</taxon>
        <taxon>Pseudomonadota</taxon>
        <taxon>Alphaproteobacteria</taxon>
        <taxon>Hyphomicrobiales</taxon>
        <taxon>Rhizobiaceae</taxon>
        <taxon>Rhizobium/Agrobacterium group</taxon>
        <taxon>Rhizobium</taxon>
    </lineage>
</organism>
<keyword evidence="2" id="KW-0614">Plasmid</keyword>
<geneLocation type="plasmid" evidence="3">
    <name>prgalie4872d</name>
</geneLocation>
<dbReference type="Proteomes" id="UP000184749">
    <property type="component" value="Plasmid pRgalIE4872d"/>
</dbReference>
<protein>
    <submittedName>
        <fullName evidence="2">Uncharacterized protein</fullName>
    </submittedName>
</protein>
<evidence type="ECO:0000313" key="2">
    <source>
        <dbReference type="EMBL" id="APO72643.1"/>
    </source>
</evidence>
<evidence type="ECO:0000256" key="1">
    <source>
        <dbReference type="SAM" id="MobiDB-lite"/>
    </source>
</evidence>
<sequence length="82" mass="8921">MVAGNRSAGMMRRGEASAENDNDWGNVGNSGSRWLRWEPHIPAPGTVLNDQFNGADSWEDGIVKLTDCRSGIAIKPHDQVCP</sequence>